<evidence type="ECO:0008006" key="3">
    <source>
        <dbReference type="Google" id="ProtNLM"/>
    </source>
</evidence>
<dbReference type="EMBL" id="QQZZ01000064">
    <property type="protein sequence ID" value="RMZ44884.1"/>
    <property type="molecule type" value="Genomic_DNA"/>
</dbReference>
<dbReference type="Proteomes" id="UP000275480">
    <property type="component" value="Unassembled WGS sequence"/>
</dbReference>
<reference evidence="1 2" key="1">
    <citation type="submission" date="2018-07" db="EMBL/GenBank/DDBJ databases">
        <title>Identification of spontaneous genetic mutation associated with occurrence of a yellow conidial color mutant of Aspergillus flavus.</title>
        <authorList>
            <person name="Chang P.-K."/>
            <person name="Mack B.M."/>
            <person name="Scharfenstein L."/>
            <person name="Gilbert M.K."/>
        </authorList>
    </citation>
    <scope>NUCLEOTIDE SEQUENCE [LARGE SCALE GENOMIC DNA]</scope>
    <source>
        <strain evidence="1 2">CA14</strain>
    </source>
</reference>
<name>A0AB74CET1_ASPFL</name>
<accession>A0AB74CET1</accession>
<dbReference type="AlphaFoldDB" id="A0AB74CET1"/>
<organism evidence="1 2">
    <name type="scientific">Aspergillus flavus</name>
    <dbReference type="NCBI Taxonomy" id="5059"/>
    <lineage>
        <taxon>Eukaryota</taxon>
        <taxon>Fungi</taxon>
        <taxon>Dikarya</taxon>
        <taxon>Ascomycota</taxon>
        <taxon>Pezizomycotina</taxon>
        <taxon>Eurotiomycetes</taxon>
        <taxon>Eurotiomycetidae</taxon>
        <taxon>Eurotiales</taxon>
        <taxon>Aspergillaceae</taxon>
        <taxon>Aspergillus</taxon>
        <taxon>Aspergillus subgen. Circumdati</taxon>
    </lineage>
</organism>
<sequence length="477" mass="54628">MDFDIGPDEIYWDDENLRPQPGLYTKHQLQQMPFVERLDWHCVYRVILHNTCNNTYRVSGVTANMAAVDGQVLEAVPWDEMLGAIGYPEEDRDRLVQAIGLDQFNDTGTHGLVGYHLHDSCWELLTHHTIGEAARQSLSLVLRNLKDFLRTLGNISMGCALWKVSILCVVVQPISTALNEVCYPTRSLQHQTRSVEIKRARIRTRARFHIGGRVNRQHNRLCYLPVEILCRVMDYLSPDDVKAVQIAMKYYLGDAYWRTRVPISLCPEVKSIWHETLDWQFLCLELEWLWETDDLAFRRYVLDRLDELQASLRQLANENDYHSSFSSDDLLEGTDSPICAANDTTYDTYDADATTNYGVQGAKRLNTEKRTATDMSIHEYEAPSGTKIKKANFENGRGRTIYNPSTGAYDEISDYGTDDAEHHHREKLSADGIYQLRDVDLHRDGTRHVHREYNNPIAGITTSVEGTMSGRAFEAGF</sequence>
<protein>
    <recommendedName>
        <fullName evidence="3">F-box domain-containing protein</fullName>
    </recommendedName>
</protein>
<evidence type="ECO:0000313" key="2">
    <source>
        <dbReference type="Proteomes" id="UP000275480"/>
    </source>
</evidence>
<proteinExistence type="predicted"/>
<evidence type="ECO:0000313" key="1">
    <source>
        <dbReference type="EMBL" id="RMZ44884.1"/>
    </source>
</evidence>
<comment type="caution">
    <text evidence="1">The sequence shown here is derived from an EMBL/GenBank/DDBJ whole genome shotgun (WGS) entry which is preliminary data.</text>
</comment>
<gene>
    <name evidence="1" type="ORF">CA14_010964</name>
</gene>